<dbReference type="InterPro" id="IPR013022">
    <property type="entry name" value="Xyl_isomerase-like_TIM-brl"/>
</dbReference>
<dbReference type="Pfam" id="PF01261">
    <property type="entry name" value="AP_endonuc_2"/>
    <property type="match status" value="1"/>
</dbReference>
<dbReference type="EMBL" id="UOGL01000471">
    <property type="protein sequence ID" value="VAX40662.1"/>
    <property type="molecule type" value="Genomic_DNA"/>
</dbReference>
<dbReference type="Gene3D" id="3.20.20.150">
    <property type="entry name" value="Divalent-metal-dependent TIM barrel enzymes"/>
    <property type="match status" value="1"/>
</dbReference>
<name>A0A3B1DIZ4_9ZZZZ</name>
<organism evidence="2">
    <name type="scientific">hydrothermal vent metagenome</name>
    <dbReference type="NCBI Taxonomy" id="652676"/>
    <lineage>
        <taxon>unclassified sequences</taxon>
        <taxon>metagenomes</taxon>
        <taxon>ecological metagenomes</taxon>
    </lineage>
</organism>
<dbReference type="PANTHER" id="PTHR12110">
    <property type="entry name" value="HYDROXYPYRUVATE ISOMERASE"/>
    <property type="match status" value="1"/>
</dbReference>
<accession>A0A3B1DIZ4</accession>
<dbReference type="SUPFAM" id="SSF51658">
    <property type="entry name" value="Xylose isomerase-like"/>
    <property type="match status" value="1"/>
</dbReference>
<dbReference type="InterPro" id="IPR006311">
    <property type="entry name" value="TAT_signal"/>
</dbReference>
<dbReference type="PROSITE" id="PS51318">
    <property type="entry name" value="TAT"/>
    <property type="match status" value="1"/>
</dbReference>
<gene>
    <name evidence="2" type="ORF">MNBD_PLANCTO02-3409</name>
</gene>
<proteinExistence type="predicted"/>
<evidence type="ECO:0000259" key="1">
    <source>
        <dbReference type="Pfam" id="PF01261"/>
    </source>
</evidence>
<dbReference type="AlphaFoldDB" id="A0A3B1DIZ4"/>
<dbReference type="InterPro" id="IPR050312">
    <property type="entry name" value="IolE/XylAMocC-like"/>
</dbReference>
<feature type="domain" description="Xylose isomerase-like TIM barrel" evidence="1">
    <location>
        <begin position="78"/>
        <end position="307"/>
    </location>
</feature>
<reference evidence="2" key="1">
    <citation type="submission" date="2018-06" db="EMBL/GenBank/DDBJ databases">
        <authorList>
            <person name="Zhirakovskaya E."/>
        </authorList>
    </citation>
    <scope>NUCLEOTIDE SEQUENCE</scope>
</reference>
<sequence length="335" mass="37119">MTPPEQINRRKFINQSSKIAVVAAGATFAASTTSATKPTFAKSTSTAKKTETKTETKVGAFTKSFQDHSIPEVCHIFKKIGLDGLDLTVRKGGHIDPKNVKTELPQAAAAAKAEGVELLFLTTGITENNQEAEALLAAAEKIGIDRIKLGYFRYKQFGTLAKQIGMVKKSLASIIKLTKKYHIKPCVHIHSNSLIPSHGTLCYQLLQDFDPKEIGAYVDTLHMVKEGAGDGWRQGLDLLAPWVSMCAVKNFSFEQDKNNKRDKQGQMIWHTKTVPVADGISPIPKFVMRLKQIGFHGPYSLHSEYKGRHSFVNMNTEACIAQTEKDIKYFRPLVN</sequence>
<dbReference type="InterPro" id="IPR036237">
    <property type="entry name" value="Xyl_isomerase-like_sf"/>
</dbReference>
<protein>
    <recommendedName>
        <fullName evidence="1">Xylose isomerase-like TIM barrel domain-containing protein</fullName>
    </recommendedName>
</protein>
<evidence type="ECO:0000313" key="2">
    <source>
        <dbReference type="EMBL" id="VAX40662.1"/>
    </source>
</evidence>